<reference evidence="2 3" key="1">
    <citation type="submission" date="2009-06" db="EMBL/GenBank/DDBJ databases">
        <title>Complete sequence of Desulfovibrio salexigens DSM 2638.</title>
        <authorList>
            <consortium name="US DOE Joint Genome Institute"/>
            <person name="Lucas S."/>
            <person name="Copeland A."/>
            <person name="Lapidus A."/>
            <person name="Glavina del Rio T."/>
            <person name="Tice H."/>
            <person name="Bruce D."/>
            <person name="Goodwin L."/>
            <person name="Pitluck S."/>
            <person name="Munk A.C."/>
            <person name="Brettin T."/>
            <person name="Detter J.C."/>
            <person name="Han C."/>
            <person name="Tapia R."/>
            <person name="Larimer F."/>
            <person name="Land M."/>
            <person name="Hauser L."/>
            <person name="Kyrpides N."/>
            <person name="Anderson I."/>
            <person name="Wall J.D."/>
            <person name="Arkin A.P."/>
            <person name="Dehal P."/>
            <person name="Chivian D."/>
            <person name="Giles B."/>
            <person name="Hazen T.C."/>
        </authorList>
    </citation>
    <scope>NUCLEOTIDE SEQUENCE [LARGE SCALE GENOMIC DNA]</scope>
    <source>
        <strain evidence="3">ATCC 14822 / DSM 2638 / NCIMB 8403 / VKM B-1763</strain>
    </source>
</reference>
<evidence type="ECO:0000313" key="3">
    <source>
        <dbReference type="Proteomes" id="UP000002601"/>
    </source>
</evidence>
<feature type="signal peptide" evidence="1">
    <location>
        <begin position="1"/>
        <end position="22"/>
    </location>
</feature>
<dbReference type="KEGG" id="dsa:Desal_0121"/>
<keyword evidence="1" id="KW-0732">Signal</keyword>
<feature type="chain" id="PRO_5002959815" evidence="1">
    <location>
        <begin position="23"/>
        <end position="386"/>
    </location>
</feature>
<protein>
    <submittedName>
        <fullName evidence="2">Uncharacterized protein</fullName>
    </submittedName>
</protein>
<dbReference type="HOGENOM" id="CLU_715197_0_0_7"/>
<organism evidence="2 3">
    <name type="scientific">Maridesulfovibrio salexigens (strain ATCC 14822 / DSM 2638 / NCIMB 8403 / VKM B-1763)</name>
    <name type="common">Desulfovibrio salexigens</name>
    <dbReference type="NCBI Taxonomy" id="526222"/>
    <lineage>
        <taxon>Bacteria</taxon>
        <taxon>Pseudomonadati</taxon>
        <taxon>Thermodesulfobacteriota</taxon>
        <taxon>Desulfovibrionia</taxon>
        <taxon>Desulfovibrionales</taxon>
        <taxon>Desulfovibrionaceae</taxon>
        <taxon>Maridesulfovibrio</taxon>
    </lineage>
</organism>
<dbReference type="AlphaFoldDB" id="C6BVH8"/>
<dbReference type="eggNOG" id="ENOG50320GQ">
    <property type="taxonomic scope" value="Bacteria"/>
</dbReference>
<dbReference type="EMBL" id="CP001649">
    <property type="protein sequence ID" value="ACS78192.1"/>
    <property type="molecule type" value="Genomic_DNA"/>
</dbReference>
<dbReference type="OrthoDB" id="5447346at2"/>
<sequence length="386" mass="43175">MKARSILFTLFILIVTVLPAFAQKDCADIFKAELEDISGVNAVVRNDGGFLAILKEGSKKQAVSVASKINKLRKKNVGACDFSGVAVAVMDSNFDQIKNVSSASMSKNELTKLLYDYVYKLSPVQVDENLKGYEKLSELAPQNNYYKTRKQHYSKRAELVKTRAEYIARCLKEFPKNKNIVDLKIKRDFYLFVVAGDTPLKTAKDFMSAIAQEAPKPEKKMCVIAYSEDLSSRQASCPSDYQDILKTNEEELLMRHVQSLPGFKIQQNINGYKALKKLAPHSTLYTKKLVAYESKQQGLERFMNLYISSGEKLISKSSNRGATLYATINNNALDGKSASANRKLFKLITDYYAASGYAYKKCVLKNTAGETLGTISCANSRCTFKQ</sequence>
<dbReference type="RefSeq" id="WP_012765718.1">
    <property type="nucleotide sequence ID" value="NC_012881.1"/>
</dbReference>
<dbReference type="Proteomes" id="UP000002601">
    <property type="component" value="Chromosome"/>
</dbReference>
<accession>C6BVH8</accession>
<keyword evidence="3" id="KW-1185">Reference proteome</keyword>
<evidence type="ECO:0000256" key="1">
    <source>
        <dbReference type="SAM" id="SignalP"/>
    </source>
</evidence>
<gene>
    <name evidence="2" type="ordered locus">Desal_0121</name>
</gene>
<proteinExistence type="predicted"/>
<evidence type="ECO:0000313" key="2">
    <source>
        <dbReference type="EMBL" id="ACS78192.1"/>
    </source>
</evidence>
<name>C6BVH8_MARSD</name>